<sequence>MILDQEKIDFLWKRIIYGVTKTAGSLVKFASNETIASLPPILPSQIWADAADIPATPLANAAVASFTGASRVRMTTDPTSPVNQAWLATQTYGDLPSRMTDFIPPTFGTGYAVKVYIGDPNGGPAARIFPDTAGEEFVFDYAAGVLVFTGTIPANKPASIGSGSLSAATSGIFIELYRYIGSKGAGGGGTGPGNLGTMATQDADNVNITGGALDGVTLTNVTVDGGWF</sequence>
<gene>
    <name evidence="1" type="ORF">BAJUN_02320</name>
</gene>
<reference evidence="1" key="1">
    <citation type="submission" date="2022-05" db="EMBL/GenBank/DDBJ databases">
        <authorList>
            <person name="Friedrich I."/>
            <person name="Poehlein A."/>
            <person name="Schneider D."/>
            <person name="Hertel R."/>
            <person name="Daniel R."/>
        </authorList>
    </citation>
    <scope>NUCLEOTIDE SEQUENCE</scope>
</reference>
<proteinExistence type="predicted"/>
<dbReference type="Proteomes" id="UP001057427">
    <property type="component" value="Segment"/>
</dbReference>
<dbReference type="EMBL" id="ON529858">
    <property type="protein sequence ID" value="UTC29862.1"/>
    <property type="molecule type" value="Genomic_DNA"/>
</dbReference>
<organism evidence="1 2">
    <name type="scientific">Brevundimonas phage vB_BgoS-Bajun</name>
    <dbReference type="NCBI Taxonomy" id="2948594"/>
    <lineage>
        <taxon>Viruses</taxon>
        <taxon>Duplodnaviria</taxon>
        <taxon>Heunggongvirae</taxon>
        <taxon>Uroviricota</taxon>
        <taxon>Caudoviricetes</taxon>
        <taxon>Dolichocephalovirinae</taxon>
    </lineage>
</organism>
<evidence type="ECO:0000313" key="2">
    <source>
        <dbReference type="Proteomes" id="UP001057427"/>
    </source>
</evidence>
<protein>
    <submittedName>
        <fullName evidence="1">Uncharacterized protein</fullName>
    </submittedName>
</protein>
<accession>A0A9E7N7F5</accession>
<evidence type="ECO:0000313" key="1">
    <source>
        <dbReference type="EMBL" id="UTC29862.1"/>
    </source>
</evidence>
<name>A0A9E7N7F5_9CAUD</name>
<keyword evidence="2" id="KW-1185">Reference proteome</keyword>